<dbReference type="PANTHER" id="PTHR43205">
    <property type="entry name" value="PROSTAGLANDIN REDUCTASE"/>
    <property type="match status" value="1"/>
</dbReference>
<proteinExistence type="predicted"/>
<dbReference type="Pfam" id="PF16884">
    <property type="entry name" value="ADH_N_2"/>
    <property type="match status" value="1"/>
</dbReference>
<dbReference type="GO" id="GO:0016628">
    <property type="term" value="F:oxidoreductase activity, acting on the CH-CH group of donors, NAD or NADP as acceptor"/>
    <property type="evidence" value="ECO:0007669"/>
    <property type="project" value="InterPro"/>
</dbReference>
<dbReference type="Gene3D" id="3.40.50.720">
    <property type="entry name" value="NAD(P)-binding Rossmann-like Domain"/>
    <property type="match status" value="1"/>
</dbReference>
<dbReference type="SUPFAM" id="SSF50129">
    <property type="entry name" value="GroES-like"/>
    <property type="match status" value="2"/>
</dbReference>
<protein>
    <submittedName>
        <fullName evidence="3">Zinc-binding dehydrogenase</fullName>
        <ecNumber evidence="3">1.3.1.-</ecNumber>
    </submittedName>
</protein>
<dbReference type="AlphaFoldDB" id="A0A2X2WNJ9"/>
<dbReference type="InterPro" id="IPR013149">
    <property type="entry name" value="ADH-like_C"/>
</dbReference>
<dbReference type="SMART" id="SM00829">
    <property type="entry name" value="PKS_ER"/>
    <property type="match status" value="1"/>
</dbReference>
<dbReference type="EC" id="1.3.1.-" evidence="3"/>
<dbReference type="SUPFAM" id="SSF51735">
    <property type="entry name" value="NAD(P)-binding Rossmann-fold domains"/>
    <property type="match status" value="1"/>
</dbReference>
<dbReference type="InterPro" id="IPR036291">
    <property type="entry name" value="NAD(P)-bd_dom_sf"/>
</dbReference>
<reference evidence="3 4" key="1">
    <citation type="submission" date="2018-06" db="EMBL/GenBank/DDBJ databases">
        <authorList>
            <consortium name="Pathogen Informatics"/>
            <person name="Doyle S."/>
        </authorList>
    </citation>
    <scope>NUCLEOTIDE SEQUENCE [LARGE SCALE GENOMIC DNA]</scope>
    <source>
        <strain evidence="3 4">NCTC10786</strain>
    </source>
</reference>
<sequence length="353" mass="38300">MPQAEENIMGQQAYRNRRWVLASRPHGAPVESNFRMEEDDVATPGEGQVLLRTIFLSLDPYMRGRMSDEPSYSPPVEIGGVMVGGTVSRVVESSHPDYHPGEWVLSYSGWQDYDISDGKGLVKLGDNPEHPSWALGVLGMPGFTAYMGLLDIGQPKAGETLVVAAATGPVGATVGQIGKLKGCHVVGVAGGAEKCRYATEILGFDICLDHHAADFAEQLAKACPQGIDVYYENVGGKVFDAVLPLLNTSARIPLCGLVSGYNATKLPDGPDRLPLLMATLLKKRIRLQGFIIGQDYGHRIHEFQQEMGRWVKEGKIHYREQITDGLEKAPGAFIGLLTGKNFGKVVIRLADDA</sequence>
<dbReference type="EMBL" id="UAVY01000008">
    <property type="protein sequence ID" value="SQB39801.1"/>
    <property type="molecule type" value="Genomic_DNA"/>
</dbReference>
<organism evidence="3 4">
    <name type="scientific">Citrobacter koseri</name>
    <name type="common">Citrobacter diversus</name>
    <dbReference type="NCBI Taxonomy" id="545"/>
    <lineage>
        <taxon>Bacteria</taxon>
        <taxon>Pseudomonadati</taxon>
        <taxon>Pseudomonadota</taxon>
        <taxon>Gammaproteobacteria</taxon>
        <taxon>Enterobacterales</taxon>
        <taxon>Enterobacteriaceae</taxon>
        <taxon>Citrobacter</taxon>
    </lineage>
</organism>
<evidence type="ECO:0000259" key="2">
    <source>
        <dbReference type="SMART" id="SM00829"/>
    </source>
</evidence>
<feature type="domain" description="Enoyl reductase (ER)" evidence="2">
    <location>
        <begin position="31"/>
        <end position="347"/>
    </location>
</feature>
<evidence type="ECO:0000313" key="3">
    <source>
        <dbReference type="EMBL" id="SQB39801.1"/>
    </source>
</evidence>
<dbReference type="InterPro" id="IPR020843">
    <property type="entry name" value="ER"/>
</dbReference>
<dbReference type="FunFam" id="3.40.50.720:FF:000121">
    <property type="entry name" value="Prostaglandin reductase 2"/>
    <property type="match status" value="1"/>
</dbReference>
<keyword evidence="1 3" id="KW-0560">Oxidoreductase</keyword>
<name>A0A2X2WNJ9_CITKO</name>
<dbReference type="InterPro" id="IPR045010">
    <property type="entry name" value="MDR_fam"/>
</dbReference>
<dbReference type="InterPro" id="IPR011032">
    <property type="entry name" value="GroES-like_sf"/>
</dbReference>
<evidence type="ECO:0000256" key="1">
    <source>
        <dbReference type="ARBA" id="ARBA00023002"/>
    </source>
</evidence>
<dbReference type="Proteomes" id="UP000251584">
    <property type="component" value="Unassembled WGS sequence"/>
</dbReference>
<dbReference type="Gene3D" id="3.90.180.10">
    <property type="entry name" value="Medium-chain alcohol dehydrogenases, catalytic domain"/>
    <property type="match status" value="1"/>
</dbReference>
<evidence type="ECO:0000313" key="4">
    <source>
        <dbReference type="Proteomes" id="UP000251584"/>
    </source>
</evidence>
<dbReference type="PANTHER" id="PTHR43205:SF7">
    <property type="entry name" value="PROSTAGLANDIN REDUCTASE 1"/>
    <property type="match status" value="1"/>
</dbReference>
<dbReference type="Pfam" id="PF00107">
    <property type="entry name" value="ADH_zinc_N"/>
    <property type="match status" value="1"/>
</dbReference>
<dbReference type="InterPro" id="IPR041694">
    <property type="entry name" value="ADH_N_2"/>
</dbReference>
<gene>
    <name evidence="3" type="primary">curA</name>
    <name evidence="3" type="ORF">NCTC10786_04884</name>
</gene>
<dbReference type="CDD" id="cd05288">
    <property type="entry name" value="PGDH"/>
    <property type="match status" value="1"/>
</dbReference>
<accession>A0A2X2WNJ9</accession>